<accession>A0A9W6DGR5</accession>
<comment type="caution">
    <text evidence="3">The sequence shown here is derived from an EMBL/GenBank/DDBJ whole genome shotgun (WGS) entry which is preliminary data.</text>
</comment>
<sequence>MSINLIKAERNLPDEVVKLCKEFSKKNGLMMRMNMYSFMAASILNAPIEDDDYVIEIGTYHGFTAIFVARMLNYMGKNNKVVSIDPFDRLSGGVIGSHIKYMQNVNRQDLKEQCIAISSYSSEVASLLRGEIPFMIIDGGHKYENIKSDIELYLPKLKIGGIAYLHDNDEIRYPGITRAISELIRGNKKYNILMDDYYFIIERIS</sequence>
<dbReference type="PANTHER" id="PTHR40048:SF1">
    <property type="entry name" value="RHAMNOSYL O-METHYLTRANSFERASE"/>
    <property type="match status" value="1"/>
</dbReference>
<dbReference type="GO" id="GO:0032259">
    <property type="term" value="P:methylation"/>
    <property type="evidence" value="ECO:0007669"/>
    <property type="project" value="UniProtKB-KW"/>
</dbReference>
<evidence type="ECO:0000256" key="2">
    <source>
        <dbReference type="ARBA" id="ARBA00022679"/>
    </source>
</evidence>
<evidence type="ECO:0000313" key="3">
    <source>
        <dbReference type="EMBL" id="GKX30812.1"/>
    </source>
</evidence>
<name>A0A9W6DGR5_9FIRM</name>
<dbReference type="SUPFAM" id="SSF53335">
    <property type="entry name" value="S-adenosyl-L-methionine-dependent methyltransferases"/>
    <property type="match status" value="1"/>
</dbReference>
<dbReference type="RefSeq" id="WP_281817309.1">
    <property type="nucleotide sequence ID" value="NZ_BRLB01000012.1"/>
</dbReference>
<organism evidence="3 4">
    <name type="scientific">Vallitalea longa</name>
    <dbReference type="NCBI Taxonomy" id="2936439"/>
    <lineage>
        <taxon>Bacteria</taxon>
        <taxon>Bacillati</taxon>
        <taxon>Bacillota</taxon>
        <taxon>Clostridia</taxon>
        <taxon>Lachnospirales</taxon>
        <taxon>Vallitaleaceae</taxon>
        <taxon>Vallitalea</taxon>
    </lineage>
</organism>
<proteinExistence type="predicted"/>
<dbReference type="PANTHER" id="PTHR40048">
    <property type="entry name" value="RHAMNOSYL O-METHYLTRANSFERASE"/>
    <property type="match status" value="1"/>
</dbReference>
<dbReference type="Pfam" id="PF13578">
    <property type="entry name" value="Methyltransf_24"/>
    <property type="match status" value="1"/>
</dbReference>
<evidence type="ECO:0008006" key="5">
    <source>
        <dbReference type="Google" id="ProtNLM"/>
    </source>
</evidence>
<keyword evidence="1" id="KW-0489">Methyltransferase</keyword>
<dbReference type="Proteomes" id="UP001144256">
    <property type="component" value="Unassembled WGS sequence"/>
</dbReference>
<protein>
    <recommendedName>
        <fullName evidence="5">O-methyltransferase</fullName>
    </recommendedName>
</protein>
<dbReference type="GO" id="GO:0008168">
    <property type="term" value="F:methyltransferase activity"/>
    <property type="evidence" value="ECO:0007669"/>
    <property type="project" value="UniProtKB-KW"/>
</dbReference>
<evidence type="ECO:0000313" key="4">
    <source>
        <dbReference type="Proteomes" id="UP001144256"/>
    </source>
</evidence>
<dbReference type="InterPro" id="IPR029063">
    <property type="entry name" value="SAM-dependent_MTases_sf"/>
</dbReference>
<reference evidence="3" key="1">
    <citation type="submission" date="2022-06" db="EMBL/GenBank/DDBJ databases">
        <title>Vallitalea longa sp. nov., an anaerobic bacterium isolated from marine sediment.</title>
        <authorList>
            <person name="Hirano S."/>
            <person name="Terahara T."/>
            <person name="Mori K."/>
            <person name="Hamada M."/>
            <person name="Matsumoto R."/>
            <person name="Kobayashi T."/>
        </authorList>
    </citation>
    <scope>NUCLEOTIDE SEQUENCE</scope>
    <source>
        <strain evidence="3">SH18-1</strain>
    </source>
</reference>
<gene>
    <name evidence="3" type="ORF">SH1V18_32920</name>
</gene>
<dbReference type="GO" id="GO:0005886">
    <property type="term" value="C:plasma membrane"/>
    <property type="evidence" value="ECO:0007669"/>
    <property type="project" value="TreeGrafter"/>
</dbReference>
<keyword evidence="4" id="KW-1185">Reference proteome</keyword>
<dbReference type="GO" id="GO:0071770">
    <property type="term" value="P:DIM/DIP cell wall layer assembly"/>
    <property type="evidence" value="ECO:0007669"/>
    <property type="project" value="TreeGrafter"/>
</dbReference>
<evidence type="ECO:0000256" key="1">
    <source>
        <dbReference type="ARBA" id="ARBA00022603"/>
    </source>
</evidence>
<dbReference type="EMBL" id="BRLB01000012">
    <property type="protein sequence ID" value="GKX30812.1"/>
    <property type="molecule type" value="Genomic_DNA"/>
</dbReference>
<dbReference type="Gene3D" id="3.40.50.150">
    <property type="entry name" value="Vaccinia Virus protein VP39"/>
    <property type="match status" value="1"/>
</dbReference>
<dbReference type="AlphaFoldDB" id="A0A9W6DGR5"/>
<keyword evidence="2" id="KW-0808">Transferase</keyword>